<sequence>MADCIADLVAPGLYLGNIKALAALVSCESEEQSSWCVVSVLDDIDRHGLQMPRYVHGHHHITIRDAPGDDLSRHFAHAHEFIKKSLEQDKTVLVHCMAGISRSASIVAAHLMLERKIGRDEALAIVKRARPIAGPNHGFRKQLKELEGLIFAK</sequence>
<evidence type="ECO:0000259" key="7">
    <source>
        <dbReference type="PROSITE" id="PS50056"/>
    </source>
</evidence>
<dbReference type="PROSITE" id="PS50056">
    <property type="entry name" value="TYR_PHOSPHATASE_2"/>
    <property type="match status" value="1"/>
</dbReference>
<accession>A0A3T1CX10</accession>
<dbReference type="GO" id="GO:0004725">
    <property type="term" value="F:protein tyrosine phosphatase activity"/>
    <property type="evidence" value="ECO:0007669"/>
    <property type="project" value="TreeGrafter"/>
</dbReference>
<dbReference type="PANTHER" id="PTHR45948">
    <property type="entry name" value="DUAL SPECIFICITY PROTEIN PHOSPHATASE DDB_G0269404-RELATED"/>
    <property type="match status" value="1"/>
</dbReference>
<dbReference type="GO" id="GO:0004722">
    <property type="term" value="F:protein serine/threonine phosphatase activity"/>
    <property type="evidence" value="ECO:0007669"/>
    <property type="project" value="UniProtKB-EC"/>
</dbReference>
<dbReference type="Proteomes" id="UP001161669">
    <property type="component" value="Segment"/>
</dbReference>
<feature type="domain" description="Tyrosine specific protein phosphatases" evidence="7">
    <location>
        <begin position="73"/>
        <end position="131"/>
    </location>
</feature>
<comment type="similarity">
    <text evidence="1">Belongs to the protein-tyrosine phosphatase family. Non-receptor class dual specificity subfamily.</text>
</comment>
<dbReference type="PANTHER" id="PTHR45948:SF2">
    <property type="entry name" value="DUAL SPECIFICITY PROTEIN PHOSPHATASE"/>
    <property type="match status" value="1"/>
</dbReference>
<evidence type="ECO:0000256" key="1">
    <source>
        <dbReference type="ARBA" id="ARBA00008601"/>
    </source>
</evidence>
<dbReference type="InterPro" id="IPR000387">
    <property type="entry name" value="Tyr_Pase_dom"/>
</dbReference>
<dbReference type="GO" id="GO:0007165">
    <property type="term" value="P:signal transduction"/>
    <property type="evidence" value="ECO:0007669"/>
    <property type="project" value="TreeGrafter"/>
</dbReference>
<dbReference type="Pfam" id="PF00782">
    <property type="entry name" value="DSPc"/>
    <property type="match status" value="1"/>
</dbReference>
<dbReference type="PROSITE" id="PS50054">
    <property type="entry name" value="TYR_PHOSPHATASE_DUAL"/>
    <property type="match status" value="1"/>
</dbReference>
<dbReference type="SUPFAM" id="SSF52799">
    <property type="entry name" value="(Phosphotyrosine protein) phosphatases II"/>
    <property type="match status" value="1"/>
</dbReference>
<dbReference type="KEGG" id="vg:80540701"/>
<keyword evidence="3" id="KW-0904">Protein phosphatase</keyword>
<evidence type="ECO:0000313" key="8">
    <source>
        <dbReference type="EMBL" id="BBI30349.1"/>
    </source>
</evidence>
<dbReference type="Gene3D" id="3.90.190.10">
    <property type="entry name" value="Protein tyrosine phosphatase superfamily"/>
    <property type="match status" value="1"/>
</dbReference>
<dbReference type="CDD" id="cd14498">
    <property type="entry name" value="DSP"/>
    <property type="match status" value="1"/>
</dbReference>
<reference evidence="9" key="1">
    <citation type="journal article" date="2019" name="J. Virol.">
        <title>Medusavirus, a novel large DNA virus discovered from hot spring water.</title>
        <authorList>
            <person name="Yoshikawa G."/>
            <person name="Blanc-Mathieu R."/>
            <person name="Song C."/>
            <person name="Kayama Y."/>
            <person name="Mochizuki T."/>
            <person name="Murata K."/>
            <person name="Ogata H."/>
            <person name="Takemura M."/>
        </authorList>
    </citation>
    <scope>NUCLEOTIDE SEQUENCE [LARGE SCALE GENOMIC DNA]</scope>
</reference>
<evidence type="ECO:0000256" key="3">
    <source>
        <dbReference type="ARBA" id="ARBA00022912"/>
    </source>
</evidence>
<evidence type="ECO:0000313" key="9">
    <source>
        <dbReference type="Proteomes" id="UP001161669"/>
    </source>
</evidence>
<comment type="catalytic activity">
    <reaction evidence="5">
        <text>O-phospho-L-threonyl-[protein] + H2O = L-threonyl-[protein] + phosphate</text>
        <dbReference type="Rhea" id="RHEA:47004"/>
        <dbReference type="Rhea" id="RHEA-COMP:11060"/>
        <dbReference type="Rhea" id="RHEA-COMP:11605"/>
        <dbReference type="ChEBI" id="CHEBI:15377"/>
        <dbReference type="ChEBI" id="CHEBI:30013"/>
        <dbReference type="ChEBI" id="CHEBI:43474"/>
        <dbReference type="ChEBI" id="CHEBI:61977"/>
        <dbReference type="EC" id="3.1.3.16"/>
    </reaction>
</comment>
<organism evidence="8 9">
    <name type="scientific">Acanthamoeba castellanii medusavirus J1</name>
    <dbReference type="NCBI Taxonomy" id="3114988"/>
    <lineage>
        <taxon>Viruses</taxon>
        <taxon>Varidnaviria</taxon>
        <taxon>Bamfordvirae</taxon>
        <taxon>Nucleocytoviricota</taxon>
        <taxon>Megaviricetes</taxon>
        <taxon>Mamonoviridae</taxon>
        <taxon>Medusavirus</taxon>
        <taxon>Medusavirus medusae</taxon>
    </lineage>
</organism>
<evidence type="ECO:0000256" key="4">
    <source>
        <dbReference type="ARBA" id="ARBA00047761"/>
    </source>
</evidence>
<dbReference type="InterPro" id="IPR029021">
    <property type="entry name" value="Prot-tyrosine_phosphatase-like"/>
</dbReference>
<keyword evidence="9" id="KW-1185">Reference proteome</keyword>
<feature type="domain" description="Tyrosine-protein phosphatase" evidence="6">
    <location>
        <begin position="5"/>
        <end position="152"/>
    </location>
</feature>
<dbReference type="InterPro" id="IPR000340">
    <property type="entry name" value="Dual-sp_phosphatase_cat-dom"/>
</dbReference>
<dbReference type="SMART" id="SM00195">
    <property type="entry name" value="DSPc"/>
    <property type="match status" value="1"/>
</dbReference>
<evidence type="ECO:0000256" key="5">
    <source>
        <dbReference type="ARBA" id="ARBA00048336"/>
    </source>
</evidence>
<evidence type="ECO:0000256" key="2">
    <source>
        <dbReference type="ARBA" id="ARBA00022801"/>
    </source>
</evidence>
<comment type="catalytic activity">
    <reaction evidence="4">
        <text>O-phospho-L-seryl-[protein] + H2O = L-seryl-[protein] + phosphate</text>
        <dbReference type="Rhea" id="RHEA:20629"/>
        <dbReference type="Rhea" id="RHEA-COMP:9863"/>
        <dbReference type="Rhea" id="RHEA-COMP:11604"/>
        <dbReference type="ChEBI" id="CHEBI:15377"/>
        <dbReference type="ChEBI" id="CHEBI:29999"/>
        <dbReference type="ChEBI" id="CHEBI:43474"/>
        <dbReference type="ChEBI" id="CHEBI:83421"/>
        <dbReference type="EC" id="3.1.3.16"/>
    </reaction>
</comment>
<keyword evidence="2" id="KW-0378">Hydrolase</keyword>
<name>A0A3T1CX10_9VIRU</name>
<dbReference type="InterPro" id="IPR020422">
    <property type="entry name" value="TYR_PHOSPHATASE_DUAL_dom"/>
</dbReference>
<protein>
    <submittedName>
        <fullName evidence="8">Dual specificity phosphatase</fullName>
    </submittedName>
</protein>
<evidence type="ECO:0000259" key="6">
    <source>
        <dbReference type="PROSITE" id="PS50054"/>
    </source>
</evidence>
<dbReference type="PROSITE" id="PS00383">
    <property type="entry name" value="TYR_PHOSPHATASE_1"/>
    <property type="match status" value="1"/>
</dbReference>
<dbReference type="InterPro" id="IPR016130">
    <property type="entry name" value="Tyr_Pase_AS"/>
</dbReference>
<dbReference type="EMBL" id="AP018495">
    <property type="protein sequence ID" value="BBI30349.1"/>
    <property type="molecule type" value="Genomic_DNA"/>
</dbReference>
<proteinExistence type="inferred from homology"/>